<sequence>MKVIIDTNGLMVPAQWGVDIFNELEALGYDEFVTPSAVVEEIEKLKGKVKGRDRTALAIAREMLKKCEIIEAQGFADDVVIEVAKSLNAPVFTNDAGLRARLKKEGIRSIYLRAKHKLAIE</sequence>
<protein>
    <submittedName>
        <fullName evidence="2">DNA-binding protein</fullName>
    </submittedName>
</protein>
<comment type="caution">
    <text evidence="2">The sequence shown here is derived from an EMBL/GenBank/DDBJ whole genome shotgun (WGS) entry which is preliminary data.</text>
</comment>
<evidence type="ECO:0000313" key="2">
    <source>
        <dbReference type="EMBL" id="MCD1295983.1"/>
    </source>
</evidence>
<dbReference type="SUPFAM" id="SSF88723">
    <property type="entry name" value="PIN domain-like"/>
    <property type="match status" value="1"/>
</dbReference>
<dbReference type="GO" id="GO:0003677">
    <property type="term" value="F:DNA binding"/>
    <property type="evidence" value="ECO:0007669"/>
    <property type="project" value="UniProtKB-KW"/>
</dbReference>
<dbReference type="SMART" id="SM00670">
    <property type="entry name" value="PINc"/>
    <property type="match status" value="1"/>
</dbReference>
<dbReference type="Pfam" id="PF18477">
    <property type="entry name" value="PIN_9"/>
    <property type="match status" value="1"/>
</dbReference>
<keyword evidence="2" id="KW-0238">DNA-binding</keyword>
<dbReference type="EMBL" id="PGCK01000012">
    <property type="protein sequence ID" value="MCD1295983.1"/>
    <property type="molecule type" value="Genomic_DNA"/>
</dbReference>
<proteinExistence type="predicted"/>
<reference evidence="2 3" key="1">
    <citation type="submission" date="2017-11" db="EMBL/GenBank/DDBJ databases">
        <title>Isolation and Characterization of Family Methanocellaceae Species from Potential Methane Hydrate Area Offshore Southwestern Taiwan.</title>
        <authorList>
            <person name="Zhang W.-L."/>
            <person name="Chen W.-C."/>
            <person name="Lai M.-C."/>
            <person name="Chen S.-C."/>
        </authorList>
    </citation>
    <scope>NUCLEOTIDE SEQUENCE [LARGE SCALE GENOMIC DNA]</scope>
    <source>
        <strain evidence="2 3">CWC-04</strain>
    </source>
</reference>
<name>A0AAP2REP8_9EURY</name>
<dbReference type="Gene3D" id="3.40.50.1010">
    <property type="entry name" value="5'-nuclease"/>
    <property type="match status" value="1"/>
</dbReference>
<gene>
    <name evidence="2" type="ORF">CUJ83_13350</name>
</gene>
<accession>A0AAP2REP8</accession>
<dbReference type="InterPro" id="IPR002716">
    <property type="entry name" value="PIN_dom"/>
</dbReference>
<organism evidence="2 3">
    <name type="scientific">Methanooceanicella nereidis</name>
    <dbReference type="NCBI Taxonomy" id="2052831"/>
    <lineage>
        <taxon>Archaea</taxon>
        <taxon>Methanobacteriati</taxon>
        <taxon>Methanobacteriota</taxon>
        <taxon>Stenosarchaea group</taxon>
        <taxon>Methanomicrobia</taxon>
        <taxon>Methanocellales</taxon>
        <taxon>Methanocellaceae</taxon>
        <taxon>Methanooceanicella</taxon>
    </lineage>
</organism>
<dbReference type="AlphaFoldDB" id="A0AAP2REP8"/>
<feature type="domain" description="PIN" evidence="1">
    <location>
        <begin position="1"/>
        <end position="100"/>
    </location>
</feature>
<evidence type="ECO:0000313" key="3">
    <source>
        <dbReference type="Proteomes" id="UP001320159"/>
    </source>
</evidence>
<dbReference type="InterPro" id="IPR029060">
    <property type="entry name" value="PIN-like_dom_sf"/>
</dbReference>
<dbReference type="Proteomes" id="UP001320159">
    <property type="component" value="Unassembled WGS sequence"/>
</dbReference>
<keyword evidence="3" id="KW-1185">Reference proteome</keyword>
<dbReference type="InterPro" id="IPR041120">
    <property type="entry name" value="PIN_9"/>
</dbReference>
<evidence type="ECO:0000259" key="1">
    <source>
        <dbReference type="SMART" id="SM00670"/>
    </source>
</evidence>
<dbReference type="CDD" id="cd09879">
    <property type="entry name" value="PIN_VapC_AF0591-like"/>
    <property type="match status" value="1"/>
</dbReference>